<dbReference type="EMBL" id="JBEPNZ010000001">
    <property type="protein sequence ID" value="MET3943723.1"/>
    <property type="molecule type" value="Genomic_DNA"/>
</dbReference>
<dbReference type="Gene3D" id="3.40.50.300">
    <property type="entry name" value="P-loop containing nucleotide triphosphate hydrolases"/>
    <property type="match status" value="1"/>
</dbReference>
<dbReference type="Proteomes" id="UP001549139">
    <property type="component" value="Unassembled WGS sequence"/>
</dbReference>
<dbReference type="Pfam" id="PF00005">
    <property type="entry name" value="ABC_tran"/>
    <property type="match status" value="1"/>
</dbReference>
<reference evidence="6 9" key="2">
    <citation type="submission" date="2024-06" db="EMBL/GenBank/DDBJ databases">
        <title>Sequencing the genomes of 1000 actinobacteria strains.</title>
        <authorList>
            <person name="Klenk H.-P."/>
        </authorList>
    </citation>
    <scope>NUCLEOTIDE SEQUENCE [LARGE SCALE GENOMIC DNA]</scope>
    <source>
        <strain evidence="6 9">DSM 44265</strain>
    </source>
</reference>
<gene>
    <name evidence="7" type="ORF">HF989_03005</name>
    <name evidence="6" type="ORF">JOF50_000522</name>
</gene>
<comment type="similarity">
    <text evidence="1">Belongs to the ABC transporter superfamily.</text>
</comment>
<evidence type="ECO:0000313" key="7">
    <source>
        <dbReference type="EMBL" id="NKY68344.1"/>
    </source>
</evidence>
<organism evidence="7 8">
    <name type="scientific">Corynebacterium mucifaciens</name>
    <dbReference type="NCBI Taxonomy" id="57171"/>
    <lineage>
        <taxon>Bacteria</taxon>
        <taxon>Bacillati</taxon>
        <taxon>Actinomycetota</taxon>
        <taxon>Actinomycetes</taxon>
        <taxon>Mycobacteriales</taxon>
        <taxon>Corynebacteriaceae</taxon>
        <taxon>Corynebacterium</taxon>
    </lineage>
</organism>
<dbReference type="EMBL" id="JAAXPF010000002">
    <property type="protein sequence ID" value="NKY68344.1"/>
    <property type="molecule type" value="Genomic_DNA"/>
</dbReference>
<dbReference type="SUPFAM" id="SSF52540">
    <property type="entry name" value="P-loop containing nucleoside triphosphate hydrolases"/>
    <property type="match status" value="1"/>
</dbReference>
<sequence>MIRTNSLSKTFRSRTGTTEAVKDVSVTFSPGLSALIGGNGSGKSTLIRLLCTIEKPTRGGFSVNGSEITGRALVNYRRRIGYVPQDVHFASTMTCRDALAYAGWVAGLDRQAYLRRIPEVLDLVELPEIENSRVSNLSGGQTRRVGIAAALIHSPDILFLDEPTAGLDPQARIEVRRLLKRLKDSATIILSTHLQDDLEHVADSVVALHNGRVAYEGAWDRLRDVSTENFSSVSTDNLERALAYVASRN</sequence>
<evidence type="ECO:0000256" key="3">
    <source>
        <dbReference type="ARBA" id="ARBA00022741"/>
    </source>
</evidence>
<keyword evidence="4 7" id="KW-0067">ATP-binding</keyword>
<accession>A0A7X6LQ94</accession>
<keyword evidence="2" id="KW-0813">Transport</keyword>
<name>A0A7X6LQ94_9CORY</name>
<dbReference type="PANTHER" id="PTHR43335">
    <property type="entry name" value="ABC TRANSPORTER, ATP-BINDING PROTEIN"/>
    <property type="match status" value="1"/>
</dbReference>
<dbReference type="AlphaFoldDB" id="A0A7X6LQ94"/>
<dbReference type="InterPro" id="IPR003439">
    <property type="entry name" value="ABC_transporter-like_ATP-bd"/>
</dbReference>
<evidence type="ECO:0000256" key="4">
    <source>
        <dbReference type="ARBA" id="ARBA00022840"/>
    </source>
</evidence>
<dbReference type="PANTHER" id="PTHR43335:SF2">
    <property type="entry name" value="ABC TRANSPORTER, ATP-BINDING PROTEIN"/>
    <property type="match status" value="1"/>
</dbReference>
<dbReference type="PROSITE" id="PS50893">
    <property type="entry name" value="ABC_TRANSPORTER_2"/>
    <property type="match status" value="1"/>
</dbReference>
<protein>
    <submittedName>
        <fullName evidence="7">ABC transporter ATP-binding protein</fullName>
    </submittedName>
    <submittedName>
        <fullName evidence="6">ABC-2 type transport system ATP-binding protein</fullName>
    </submittedName>
</protein>
<evidence type="ECO:0000313" key="9">
    <source>
        <dbReference type="Proteomes" id="UP001549139"/>
    </source>
</evidence>
<dbReference type="InterPro" id="IPR027417">
    <property type="entry name" value="P-loop_NTPase"/>
</dbReference>
<dbReference type="SMART" id="SM00382">
    <property type="entry name" value="AAA"/>
    <property type="match status" value="1"/>
</dbReference>
<proteinExistence type="inferred from homology"/>
<dbReference type="GO" id="GO:0016887">
    <property type="term" value="F:ATP hydrolysis activity"/>
    <property type="evidence" value="ECO:0007669"/>
    <property type="project" value="InterPro"/>
</dbReference>
<keyword evidence="9" id="KW-1185">Reference proteome</keyword>
<dbReference type="RefSeq" id="WP_084768201.1">
    <property type="nucleotide sequence ID" value="NZ_JAAXPF010000002.1"/>
</dbReference>
<evidence type="ECO:0000256" key="2">
    <source>
        <dbReference type="ARBA" id="ARBA00022448"/>
    </source>
</evidence>
<evidence type="ECO:0000313" key="6">
    <source>
        <dbReference type="EMBL" id="MET3943723.1"/>
    </source>
</evidence>
<evidence type="ECO:0000259" key="5">
    <source>
        <dbReference type="PROSITE" id="PS50893"/>
    </source>
</evidence>
<dbReference type="GO" id="GO:0005524">
    <property type="term" value="F:ATP binding"/>
    <property type="evidence" value="ECO:0007669"/>
    <property type="project" value="UniProtKB-KW"/>
</dbReference>
<keyword evidence="3" id="KW-0547">Nucleotide-binding</keyword>
<evidence type="ECO:0000313" key="8">
    <source>
        <dbReference type="Proteomes" id="UP000554284"/>
    </source>
</evidence>
<dbReference type="Proteomes" id="UP000554284">
    <property type="component" value="Unassembled WGS sequence"/>
</dbReference>
<evidence type="ECO:0000256" key="1">
    <source>
        <dbReference type="ARBA" id="ARBA00005417"/>
    </source>
</evidence>
<reference evidence="7 8" key="1">
    <citation type="submission" date="2020-04" db="EMBL/GenBank/DDBJ databases">
        <title>MicrobeNet Type strains.</title>
        <authorList>
            <person name="Nicholson A.C."/>
        </authorList>
    </citation>
    <scope>NUCLEOTIDE SEQUENCE [LARGE SCALE GENOMIC DNA]</scope>
    <source>
        <strain evidence="7 8">ATCC 700355</strain>
    </source>
</reference>
<dbReference type="InterPro" id="IPR003593">
    <property type="entry name" value="AAA+_ATPase"/>
</dbReference>
<feature type="domain" description="ABC transporter" evidence="5">
    <location>
        <begin position="2"/>
        <end position="235"/>
    </location>
</feature>
<comment type="caution">
    <text evidence="7">The sequence shown here is derived from an EMBL/GenBank/DDBJ whole genome shotgun (WGS) entry which is preliminary data.</text>
</comment>